<keyword evidence="1" id="KW-0433">Leucine-rich repeat</keyword>
<keyword evidence="2" id="KW-0677">Repeat</keyword>
<dbReference type="InterPro" id="IPR032675">
    <property type="entry name" value="LRR_dom_sf"/>
</dbReference>
<evidence type="ECO:0000256" key="3">
    <source>
        <dbReference type="SAM" id="Phobius"/>
    </source>
</evidence>
<dbReference type="Gene3D" id="3.80.10.10">
    <property type="entry name" value="Ribonuclease Inhibitor"/>
    <property type="match status" value="3"/>
</dbReference>
<dbReference type="SUPFAM" id="SSF52058">
    <property type="entry name" value="L domain-like"/>
    <property type="match status" value="1"/>
</dbReference>
<organism evidence="5 6">
    <name type="scientific">Heterorhabditis bacteriophora</name>
    <name type="common">Entomopathogenic nematode worm</name>
    <dbReference type="NCBI Taxonomy" id="37862"/>
    <lineage>
        <taxon>Eukaryota</taxon>
        <taxon>Metazoa</taxon>
        <taxon>Ecdysozoa</taxon>
        <taxon>Nematoda</taxon>
        <taxon>Chromadorea</taxon>
        <taxon>Rhabditida</taxon>
        <taxon>Rhabditina</taxon>
        <taxon>Rhabditomorpha</taxon>
        <taxon>Strongyloidea</taxon>
        <taxon>Heterorhabditidae</taxon>
        <taxon>Heterorhabditis</taxon>
    </lineage>
</organism>
<dbReference type="InterPro" id="IPR001611">
    <property type="entry name" value="Leu-rich_rpt"/>
</dbReference>
<evidence type="ECO:0000256" key="4">
    <source>
        <dbReference type="SAM" id="SignalP"/>
    </source>
</evidence>
<protein>
    <submittedName>
        <fullName evidence="6">Leucine-rich repeat-containing protein let-4</fullName>
    </submittedName>
</protein>
<dbReference type="Pfam" id="PF13855">
    <property type="entry name" value="LRR_8"/>
    <property type="match status" value="2"/>
</dbReference>
<feature type="transmembrane region" description="Helical" evidence="3">
    <location>
        <begin position="680"/>
        <end position="706"/>
    </location>
</feature>
<dbReference type="AlphaFoldDB" id="A0A1I7WD28"/>
<sequence>MHSSHYLIISTILIPVCLSCPQLVANHCKCEDLHNGVILDCSHSNGAEVIKVLKENQALLGLVQSLTMHKANIRHIPPSFFSGLYIKKLDLSYNDIVSIDDHAFTGMSRVLQELILTHNNISRVPVGALEALSIILKLDLSNNSIVDIGENDTFPSLPKLFDVNLSANKIRSVHPSTFKNVKNSMQIINLGHNCLDAVPSSSIRGLKQLQALHMQKNNISALEALSFLNLPVLNLLNLAGNKISDVNRQAFLNVPQLRYLYLTDNRITKLTAHQFSSFEQMEMLDLTGNHITELASESLSQLPQLKQLFLGGNRIERIGKNAFANSSIVILSLSDNQLVEITEGILDGLHNLQSVVFKNNQVRLILNLLTMKFYSFNSHKNIIVNYELFNKTIPFYMKQHTLNILNAENPLVCTEKVHMLQDGVGVYIPTSEDIVCGGKPKTTTTTPAPVMLPKLSLHKTNIFDNQEKKELHEMGPVSGHNKLEEVIPIRPASKLDVAGSSSSNIKEITRIRGPHGSDISHTNVPSDIDDDLKKQLEGLDISEIPNSSHEIIPLIDDVEDRKVLIEQHNSLKTTTLGPRVYTDIADNPKVILPFPVPFLKKGPAIHQATRIKVSSETSEISSPLATLPPSIIIEPGLRTSNVSMQRSTDDSSRFEQFALHSKPPAIRTEEDLSKSSTHTAWPTVIIVSCLCLVAVVMAAVFIGLCITRQRGRFNSSYSDSSAARTNAYVSAQTAQMNMIYGTMNRSSLTDYIYSTYL</sequence>
<proteinExistence type="predicted"/>
<evidence type="ECO:0000256" key="1">
    <source>
        <dbReference type="ARBA" id="ARBA00022614"/>
    </source>
</evidence>
<keyword evidence="3" id="KW-0812">Transmembrane</keyword>
<dbReference type="WBParaSite" id="Hba_02662">
    <property type="protein sequence ID" value="Hba_02662"/>
    <property type="gene ID" value="Hba_02662"/>
</dbReference>
<dbReference type="PANTHER" id="PTHR45617">
    <property type="entry name" value="LEUCINE RICH REPEAT FAMILY PROTEIN"/>
    <property type="match status" value="1"/>
</dbReference>
<evidence type="ECO:0000313" key="6">
    <source>
        <dbReference type="WBParaSite" id="Hba_02662"/>
    </source>
</evidence>
<keyword evidence="3" id="KW-0472">Membrane</keyword>
<dbReference type="PROSITE" id="PS51450">
    <property type="entry name" value="LRR"/>
    <property type="match status" value="2"/>
</dbReference>
<keyword evidence="4" id="KW-0732">Signal</keyword>
<keyword evidence="5" id="KW-1185">Reference proteome</keyword>
<feature type="chain" id="PRO_5009310645" evidence="4">
    <location>
        <begin position="20"/>
        <end position="757"/>
    </location>
</feature>
<dbReference type="SMART" id="SM00369">
    <property type="entry name" value="LRR_TYP"/>
    <property type="match status" value="11"/>
</dbReference>
<keyword evidence="3" id="KW-1133">Transmembrane helix</keyword>
<dbReference type="Proteomes" id="UP000095283">
    <property type="component" value="Unplaced"/>
</dbReference>
<name>A0A1I7WD28_HETBA</name>
<reference evidence="6" key="1">
    <citation type="submission" date="2016-11" db="UniProtKB">
        <authorList>
            <consortium name="WormBaseParasite"/>
        </authorList>
    </citation>
    <scope>IDENTIFICATION</scope>
</reference>
<evidence type="ECO:0000313" key="5">
    <source>
        <dbReference type="Proteomes" id="UP000095283"/>
    </source>
</evidence>
<accession>A0A1I7WD28</accession>
<evidence type="ECO:0000256" key="2">
    <source>
        <dbReference type="ARBA" id="ARBA00022737"/>
    </source>
</evidence>
<feature type="signal peptide" evidence="4">
    <location>
        <begin position="1"/>
        <end position="19"/>
    </location>
</feature>
<dbReference type="InterPro" id="IPR003591">
    <property type="entry name" value="Leu-rich_rpt_typical-subtyp"/>
</dbReference>